<evidence type="ECO:0000256" key="1">
    <source>
        <dbReference type="ARBA" id="ARBA00009674"/>
    </source>
</evidence>
<dbReference type="Proteomes" id="UP001470230">
    <property type="component" value="Unassembled WGS sequence"/>
</dbReference>
<protein>
    <submittedName>
        <fullName evidence="4">Vacuolar protein-sorting-associated protein 25</fullName>
    </submittedName>
</protein>
<organism evidence="4 5">
    <name type="scientific">Tritrichomonas musculus</name>
    <dbReference type="NCBI Taxonomy" id="1915356"/>
    <lineage>
        <taxon>Eukaryota</taxon>
        <taxon>Metamonada</taxon>
        <taxon>Parabasalia</taxon>
        <taxon>Tritrichomonadida</taxon>
        <taxon>Tritrichomonadidae</taxon>
        <taxon>Tritrichomonas</taxon>
    </lineage>
</organism>
<sequence length="177" mass="20659">MNGFKFPDFYDYPPFWTKQANEEIFEKQAELWSSLICSFCKAINKKKIEINTALDSPLFTNAKIKRHLSKETLMAILEYMEKNGRARFISDRTNVIIYWVKIEEWAKILFDFGKKLGNGPYTFRGLIEGTDISDNPFRGMEYETFLEVVQYLEKEGKAIHKNKDKASLPEHGVKLLA</sequence>
<evidence type="ECO:0000256" key="3">
    <source>
        <dbReference type="ARBA" id="ARBA00022927"/>
    </source>
</evidence>
<dbReference type="InterPro" id="IPR036388">
    <property type="entry name" value="WH-like_DNA-bd_sf"/>
</dbReference>
<name>A0ABR2K131_9EUKA</name>
<dbReference type="InterPro" id="IPR014041">
    <property type="entry name" value="ESCRT-II_cplx_Vps25-sub_N"/>
</dbReference>
<dbReference type="PANTHER" id="PTHR13149:SF0">
    <property type="entry name" value="VACUOLAR PROTEIN-SORTING-ASSOCIATED PROTEIN 25"/>
    <property type="match status" value="1"/>
</dbReference>
<keyword evidence="2" id="KW-0813">Transport</keyword>
<dbReference type="InterPro" id="IPR036390">
    <property type="entry name" value="WH_DNA-bd_sf"/>
</dbReference>
<dbReference type="EMBL" id="JAPFFF010000008">
    <property type="protein sequence ID" value="KAK8883820.1"/>
    <property type="molecule type" value="Genomic_DNA"/>
</dbReference>
<dbReference type="Gene3D" id="1.10.10.10">
    <property type="entry name" value="Winged helix-like DNA-binding domain superfamily/Winged helix DNA-binding domain"/>
    <property type="match status" value="1"/>
</dbReference>
<dbReference type="Pfam" id="PF05871">
    <property type="entry name" value="ESCRT-II"/>
    <property type="match status" value="1"/>
</dbReference>
<comment type="similarity">
    <text evidence="1">Belongs to the VPS25 family.</text>
</comment>
<dbReference type="Gene3D" id="1.10.10.570">
    <property type="entry name" value="Winged helix' DNA-binding domain. Chain C. Domain 1"/>
    <property type="match status" value="1"/>
</dbReference>
<keyword evidence="5" id="KW-1185">Reference proteome</keyword>
<evidence type="ECO:0000313" key="5">
    <source>
        <dbReference type="Proteomes" id="UP001470230"/>
    </source>
</evidence>
<gene>
    <name evidence="4" type="ORF">M9Y10_042919</name>
</gene>
<dbReference type="InterPro" id="IPR008570">
    <property type="entry name" value="ESCRT-II_cplx_Vps25-sub"/>
</dbReference>
<accession>A0ABR2K131</accession>
<evidence type="ECO:0000256" key="2">
    <source>
        <dbReference type="ARBA" id="ARBA00022448"/>
    </source>
</evidence>
<comment type="caution">
    <text evidence="4">The sequence shown here is derived from an EMBL/GenBank/DDBJ whole genome shotgun (WGS) entry which is preliminary data.</text>
</comment>
<dbReference type="PANTHER" id="PTHR13149">
    <property type="entry name" value="VACUOLAR PROTEIN SORTING-ASSOCIATED PROTEIN VPS25"/>
    <property type="match status" value="1"/>
</dbReference>
<reference evidence="4 5" key="1">
    <citation type="submission" date="2024-04" db="EMBL/GenBank/DDBJ databases">
        <title>Tritrichomonas musculus Genome.</title>
        <authorList>
            <person name="Alves-Ferreira E."/>
            <person name="Grigg M."/>
            <person name="Lorenzi H."/>
            <person name="Galac M."/>
        </authorList>
    </citation>
    <scope>NUCLEOTIDE SEQUENCE [LARGE SCALE GENOMIC DNA]</scope>
    <source>
        <strain evidence="4 5">EAF2021</strain>
    </source>
</reference>
<evidence type="ECO:0000313" key="4">
    <source>
        <dbReference type="EMBL" id="KAK8883820.1"/>
    </source>
</evidence>
<keyword evidence="3" id="KW-0653">Protein transport</keyword>
<proteinExistence type="inferred from homology"/>
<dbReference type="SUPFAM" id="SSF46785">
    <property type="entry name" value="Winged helix' DNA-binding domain"/>
    <property type="match status" value="2"/>
</dbReference>